<reference evidence="6 7" key="1">
    <citation type="journal article" date="2019" name="Int. J. Syst. Evol. Microbiol.">
        <title>The Global Catalogue of Microorganisms (GCM) 10K type strain sequencing project: providing services to taxonomists for standard genome sequencing and annotation.</title>
        <authorList>
            <consortium name="The Broad Institute Genomics Platform"/>
            <consortium name="The Broad Institute Genome Sequencing Center for Infectious Disease"/>
            <person name="Wu L."/>
            <person name="Ma J."/>
        </authorList>
    </citation>
    <scope>NUCLEOTIDE SEQUENCE [LARGE SCALE GENOMIC DNA]</scope>
    <source>
        <strain evidence="6 7">JCM 3272</strain>
    </source>
</reference>
<dbReference type="InterPro" id="IPR008995">
    <property type="entry name" value="Mo/tungstate-bd_C_term_dom"/>
</dbReference>
<proteinExistence type="predicted"/>
<dbReference type="InterPro" id="IPR003439">
    <property type="entry name" value="ABC_transporter-like_ATP-bd"/>
</dbReference>
<keyword evidence="7" id="KW-1185">Reference proteome</keyword>
<dbReference type="SMART" id="SM00382">
    <property type="entry name" value="AAA"/>
    <property type="match status" value="1"/>
</dbReference>
<dbReference type="InterPro" id="IPR003593">
    <property type="entry name" value="AAA+_ATPase"/>
</dbReference>
<sequence length="443" mass="48202">MATVALKDVMKVFADGTVAVDRVNLDVGQGEFMVLLGPSGCGKSTLLRMVAGLEDPTSGAIIMDGELANDLPPRERGVAMVFQDFALYPHMTVGENIGFPLRLSGIEPEPRAEQVAEVASALGIGDVLARKPGQLSGGQRQRVAMGRAIVRRPKLFLMDEPLSNLDSGLRAELRAEISGLVRELGVTTIYVTHDQAEALTMADRVAILRKGVLQDVGTPTQVYGRPATLYVAAFLGSPRMNLLEAEVYVHLDRHIALHMGDQVLHLPWNDLRSRQVAHFHGERIVIGVRAEALTPVPDSTTGDVLRGRIRYLEHHGHESLAFLDIGATAVIVDEIGKPPTDVPINGGGLRRFVSKFTGRGSGGMDDELVGAGVNGRVPQQRRPANRESVLSDPGRHHRRPAELAVRLAPYPNVTHGHPLTVSVRMEALHFFDERGQRIDVGWR</sequence>
<dbReference type="SUPFAM" id="SSF50331">
    <property type="entry name" value="MOP-like"/>
    <property type="match status" value="1"/>
</dbReference>
<dbReference type="Gene3D" id="2.40.50.100">
    <property type="match status" value="1"/>
</dbReference>
<dbReference type="RefSeq" id="WP_344614020.1">
    <property type="nucleotide sequence ID" value="NZ_BAAARV010000030.1"/>
</dbReference>
<dbReference type="CDD" id="cd03301">
    <property type="entry name" value="ABC_MalK_N"/>
    <property type="match status" value="1"/>
</dbReference>
<dbReference type="InterPro" id="IPR012340">
    <property type="entry name" value="NA-bd_OB-fold"/>
</dbReference>
<dbReference type="Pfam" id="PF00005">
    <property type="entry name" value="ABC_tran"/>
    <property type="match status" value="1"/>
</dbReference>
<organism evidence="6 7">
    <name type="scientific">Dactylosporangium salmoneum</name>
    <dbReference type="NCBI Taxonomy" id="53361"/>
    <lineage>
        <taxon>Bacteria</taxon>
        <taxon>Bacillati</taxon>
        <taxon>Actinomycetota</taxon>
        <taxon>Actinomycetes</taxon>
        <taxon>Micromonosporales</taxon>
        <taxon>Micromonosporaceae</taxon>
        <taxon>Dactylosporangium</taxon>
    </lineage>
</organism>
<keyword evidence="2" id="KW-0547">Nucleotide-binding</keyword>
<evidence type="ECO:0000256" key="2">
    <source>
        <dbReference type="ARBA" id="ARBA00022741"/>
    </source>
</evidence>
<evidence type="ECO:0000313" key="6">
    <source>
        <dbReference type="EMBL" id="GAA2350872.1"/>
    </source>
</evidence>
<accession>A0ABN3GGL6</accession>
<evidence type="ECO:0000256" key="4">
    <source>
        <dbReference type="SAM" id="MobiDB-lite"/>
    </source>
</evidence>
<protein>
    <submittedName>
        <fullName evidence="6">ABC transporter ATP-binding protein</fullName>
    </submittedName>
</protein>
<dbReference type="PROSITE" id="PS50893">
    <property type="entry name" value="ABC_TRANSPORTER_2"/>
    <property type="match status" value="1"/>
</dbReference>
<dbReference type="PROSITE" id="PS00211">
    <property type="entry name" value="ABC_TRANSPORTER_1"/>
    <property type="match status" value="1"/>
</dbReference>
<evidence type="ECO:0000256" key="1">
    <source>
        <dbReference type="ARBA" id="ARBA00022448"/>
    </source>
</evidence>
<dbReference type="Gene3D" id="2.40.50.140">
    <property type="entry name" value="Nucleic acid-binding proteins"/>
    <property type="match status" value="1"/>
</dbReference>
<dbReference type="EMBL" id="BAAARV010000030">
    <property type="protein sequence ID" value="GAA2350872.1"/>
    <property type="molecule type" value="Genomic_DNA"/>
</dbReference>
<dbReference type="PANTHER" id="PTHR43875">
    <property type="entry name" value="MALTODEXTRIN IMPORT ATP-BINDING PROTEIN MSMX"/>
    <property type="match status" value="1"/>
</dbReference>
<gene>
    <name evidence="6" type="ORF">GCM10010170_040720</name>
</gene>
<dbReference type="InterPro" id="IPR027417">
    <property type="entry name" value="P-loop_NTPase"/>
</dbReference>
<dbReference type="SUPFAM" id="SSF52540">
    <property type="entry name" value="P-loop containing nucleoside triphosphate hydrolases"/>
    <property type="match status" value="1"/>
</dbReference>
<comment type="caution">
    <text evidence="6">The sequence shown here is derived from an EMBL/GenBank/DDBJ whole genome shotgun (WGS) entry which is preliminary data.</text>
</comment>
<feature type="region of interest" description="Disordered" evidence="4">
    <location>
        <begin position="375"/>
        <end position="398"/>
    </location>
</feature>
<dbReference type="InterPro" id="IPR047641">
    <property type="entry name" value="ABC_transpr_MalK/UgpC-like"/>
</dbReference>
<dbReference type="InterPro" id="IPR017871">
    <property type="entry name" value="ABC_transporter-like_CS"/>
</dbReference>
<evidence type="ECO:0000256" key="3">
    <source>
        <dbReference type="ARBA" id="ARBA00022840"/>
    </source>
</evidence>
<feature type="domain" description="ABC transporter" evidence="5">
    <location>
        <begin position="4"/>
        <end position="235"/>
    </location>
</feature>
<evidence type="ECO:0000313" key="7">
    <source>
        <dbReference type="Proteomes" id="UP001501444"/>
    </source>
</evidence>
<dbReference type="Gene3D" id="3.40.50.300">
    <property type="entry name" value="P-loop containing nucleotide triphosphate hydrolases"/>
    <property type="match status" value="1"/>
</dbReference>
<keyword evidence="1" id="KW-0813">Transport</keyword>
<dbReference type="Proteomes" id="UP001501444">
    <property type="component" value="Unassembled WGS sequence"/>
</dbReference>
<dbReference type="GO" id="GO:0005524">
    <property type="term" value="F:ATP binding"/>
    <property type="evidence" value="ECO:0007669"/>
    <property type="project" value="UniProtKB-KW"/>
</dbReference>
<keyword evidence="3 6" id="KW-0067">ATP-binding</keyword>
<evidence type="ECO:0000259" key="5">
    <source>
        <dbReference type="PROSITE" id="PS50893"/>
    </source>
</evidence>
<dbReference type="PANTHER" id="PTHR43875:SF1">
    <property type="entry name" value="OSMOPROTECTIVE COMPOUNDS UPTAKE ATP-BINDING PROTEIN GGTA"/>
    <property type="match status" value="1"/>
</dbReference>
<dbReference type="InterPro" id="IPR015855">
    <property type="entry name" value="ABC_transpr_MalK-like"/>
</dbReference>
<name>A0ABN3GGL6_9ACTN</name>